<feature type="transmembrane region" description="Helical" evidence="10">
    <location>
        <begin position="146"/>
        <end position="168"/>
    </location>
</feature>
<feature type="transmembrane region" description="Helical" evidence="10">
    <location>
        <begin position="524"/>
        <end position="543"/>
    </location>
</feature>
<dbReference type="Pfam" id="PF02949">
    <property type="entry name" value="7tm_6"/>
    <property type="match status" value="2"/>
</dbReference>
<sequence>MKGIKEHRNKHRRVNLAVKNPEFKFNFKDIVKYNVTALYVFAFMVPNITGFMSGFLFGLRFLLFVVCVYICQIATEAINLFRIEGSVSDIASASFLFLTHMVQVVKVYYLYKYIGRIKILINLINCKEFQPKSNFQRETLKSYIKMARFITLSFWSACVCTCSFWAIYPFTLNELQLPLAGWFPFDTTKTPYFEWAYTFQIISTALNGISNISIDTLMSSLIMVICAQLNILNDSLRNIRLFAEAELDQKGFRNATDRDEISPRLQYTMNRILVECIVHHRCILKFSTEFQALFANSILGQFIVSGIIICVTLFEMAMTPAGSIQFFSLLLYQMCMLLEVFLCCYYGNEIIIKSNSLTVSAYHCDWVYSSEQFKKNLIFLMTRSQLKTIIYVGNFIPLSLDSFVKVTRRLADQQQRIERVSILAQPPFRRNQKVMPTEGLFKTSKENHESSSSWCSEPGRAQRQRCNGMNLNLPMWMHSAVRRSSAGTVAASSTQSWLMVGIFLLQLTSELINFHYLEGSVTDIVSASFLTLTHAVQLVKVLFMYKYMRAIEVLIESINRPEFQPKSDYQRQILKSYVRAAKWILGGFWSMCTLTCWCWGIYPLLEEEIRLPLAGWFPFDLSNKINFAIAYIFLIIGAWFNGICNIAVDTLLSALIMVVAAELTILNDSLENIRNFSEAELGATFKNFGDKGEVSPDLQKIMNQKLIDCIVQHRNILRFNYEYQNVFSNVVLAQFVGSVVLICITMFEMALAPVGSVHFFSMSGYQCCMLLEVYLVCYYGNEVMLQSTKLTYSAYHCSWENSSEEFKKNLLYFMTRSQVDIKILAGSIFTLNLSCFVTIIKSSWSYFAVLRSINN</sequence>
<keyword evidence="9" id="KW-0807">Transducer</keyword>
<reference evidence="11" key="1">
    <citation type="submission" date="2025-08" db="UniProtKB">
        <authorList>
            <consortium name="RefSeq"/>
        </authorList>
    </citation>
    <scope>IDENTIFICATION</scope>
    <source>
        <tissue evidence="11">Whole insect</tissue>
    </source>
</reference>
<feature type="transmembrane region" description="Helical" evidence="10">
    <location>
        <begin position="293"/>
        <end position="314"/>
    </location>
</feature>
<feature type="transmembrane region" description="Helical" evidence="10">
    <location>
        <begin position="583"/>
        <end position="605"/>
    </location>
</feature>
<feature type="transmembrane region" description="Helical" evidence="10">
    <location>
        <begin position="625"/>
        <end position="648"/>
    </location>
</feature>
<dbReference type="PANTHER" id="PTHR21137:SF35">
    <property type="entry name" value="ODORANT RECEPTOR 19A-RELATED"/>
    <property type="match status" value="1"/>
</dbReference>
<dbReference type="InterPro" id="IPR004117">
    <property type="entry name" value="7tm6_olfct_rcpt"/>
</dbReference>
<feature type="transmembrane region" description="Helical" evidence="10">
    <location>
        <begin position="726"/>
        <end position="747"/>
    </location>
</feature>
<evidence type="ECO:0000256" key="2">
    <source>
        <dbReference type="ARBA" id="ARBA00022475"/>
    </source>
</evidence>
<dbReference type="PANTHER" id="PTHR21137">
    <property type="entry name" value="ODORANT RECEPTOR"/>
    <property type="match status" value="1"/>
</dbReference>
<protein>
    <submittedName>
        <fullName evidence="11">Uncharacterized protein LOC114341022</fullName>
    </submittedName>
</protein>
<evidence type="ECO:0000256" key="10">
    <source>
        <dbReference type="SAM" id="Phobius"/>
    </source>
</evidence>
<keyword evidence="3" id="KW-0716">Sensory transduction</keyword>
<dbReference type="GO" id="GO:0005549">
    <property type="term" value="F:odorant binding"/>
    <property type="evidence" value="ECO:0007669"/>
    <property type="project" value="InterPro"/>
</dbReference>
<feature type="transmembrane region" description="Helical" evidence="10">
    <location>
        <begin position="823"/>
        <end position="847"/>
    </location>
</feature>
<dbReference type="InParanoid" id="A0A6P7GUT6"/>
<organism evidence="11">
    <name type="scientific">Diabrotica virgifera virgifera</name>
    <name type="common">western corn rootworm</name>
    <dbReference type="NCBI Taxonomy" id="50390"/>
    <lineage>
        <taxon>Eukaryota</taxon>
        <taxon>Metazoa</taxon>
        <taxon>Ecdysozoa</taxon>
        <taxon>Arthropoda</taxon>
        <taxon>Hexapoda</taxon>
        <taxon>Insecta</taxon>
        <taxon>Pterygota</taxon>
        <taxon>Neoptera</taxon>
        <taxon>Endopterygota</taxon>
        <taxon>Coleoptera</taxon>
        <taxon>Polyphaga</taxon>
        <taxon>Cucujiformia</taxon>
        <taxon>Chrysomeloidea</taxon>
        <taxon>Chrysomelidae</taxon>
        <taxon>Galerucinae</taxon>
        <taxon>Diabroticina</taxon>
        <taxon>Diabroticites</taxon>
        <taxon>Diabrotica</taxon>
    </lineage>
</organism>
<evidence type="ECO:0000256" key="1">
    <source>
        <dbReference type="ARBA" id="ARBA00004651"/>
    </source>
</evidence>
<keyword evidence="7 10" id="KW-0472">Membrane</keyword>
<feature type="transmembrane region" description="Helical" evidence="10">
    <location>
        <begin position="485"/>
        <end position="504"/>
    </location>
</feature>
<feature type="transmembrane region" description="Helical" evidence="10">
    <location>
        <begin position="759"/>
        <end position="780"/>
    </location>
</feature>
<evidence type="ECO:0000256" key="9">
    <source>
        <dbReference type="ARBA" id="ARBA00023224"/>
    </source>
</evidence>
<feature type="transmembrane region" description="Helical" evidence="10">
    <location>
        <begin position="30"/>
        <end position="49"/>
    </location>
</feature>
<evidence type="ECO:0000256" key="8">
    <source>
        <dbReference type="ARBA" id="ARBA00023170"/>
    </source>
</evidence>
<keyword evidence="5" id="KW-0552">Olfaction</keyword>
<keyword evidence="8" id="KW-0675">Receptor</keyword>
<dbReference type="RefSeq" id="XP_028147615.1">
    <property type="nucleotide sequence ID" value="XM_028291814.1"/>
</dbReference>
<keyword evidence="4 10" id="KW-0812">Transmembrane</keyword>
<name>A0A6P7GUT6_DIAVI</name>
<proteinExistence type="predicted"/>
<evidence type="ECO:0000256" key="5">
    <source>
        <dbReference type="ARBA" id="ARBA00022725"/>
    </source>
</evidence>
<evidence type="ECO:0000256" key="6">
    <source>
        <dbReference type="ARBA" id="ARBA00022989"/>
    </source>
</evidence>
<evidence type="ECO:0000256" key="7">
    <source>
        <dbReference type="ARBA" id="ARBA00023136"/>
    </source>
</evidence>
<feature type="transmembrane region" description="Helical" evidence="10">
    <location>
        <begin position="61"/>
        <end position="81"/>
    </location>
</feature>
<evidence type="ECO:0000313" key="11">
    <source>
        <dbReference type="RefSeq" id="XP_028147615.1"/>
    </source>
</evidence>
<dbReference type="GO" id="GO:0004984">
    <property type="term" value="F:olfactory receptor activity"/>
    <property type="evidence" value="ECO:0007669"/>
    <property type="project" value="InterPro"/>
</dbReference>
<keyword evidence="2" id="KW-1003">Cell membrane</keyword>
<gene>
    <name evidence="11" type="primary">LOC114341022</name>
</gene>
<feature type="transmembrane region" description="Helical" evidence="10">
    <location>
        <begin position="326"/>
        <end position="347"/>
    </location>
</feature>
<dbReference type="AlphaFoldDB" id="A0A6P7GUT6"/>
<evidence type="ECO:0000256" key="4">
    <source>
        <dbReference type="ARBA" id="ARBA00022692"/>
    </source>
</evidence>
<evidence type="ECO:0000256" key="3">
    <source>
        <dbReference type="ARBA" id="ARBA00022606"/>
    </source>
</evidence>
<dbReference type="OrthoDB" id="8189294at2759"/>
<comment type="subcellular location">
    <subcellularLocation>
        <location evidence="1">Cell membrane</location>
        <topology evidence="1">Multi-pass membrane protein</topology>
    </subcellularLocation>
</comment>
<accession>A0A6P7GUT6</accession>
<dbReference type="GO" id="GO:0007165">
    <property type="term" value="P:signal transduction"/>
    <property type="evidence" value="ECO:0007669"/>
    <property type="project" value="UniProtKB-KW"/>
</dbReference>
<dbReference type="GO" id="GO:0005886">
    <property type="term" value="C:plasma membrane"/>
    <property type="evidence" value="ECO:0007669"/>
    <property type="project" value="UniProtKB-SubCell"/>
</dbReference>
<keyword evidence="6 10" id="KW-1133">Transmembrane helix</keyword>